<feature type="compositionally biased region" description="Low complexity" evidence="1">
    <location>
        <begin position="235"/>
        <end position="251"/>
    </location>
</feature>
<feature type="compositionally biased region" description="Low complexity" evidence="1">
    <location>
        <begin position="365"/>
        <end position="392"/>
    </location>
</feature>
<feature type="compositionally biased region" description="Low complexity" evidence="1">
    <location>
        <begin position="282"/>
        <end position="295"/>
    </location>
</feature>
<accession>A0A6G1HFX4</accession>
<dbReference type="EMBL" id="ML977138">
    <property type="protein sequence ID" value="KAF1991967.1"/>
    <property type="molecule type" value="Genomic_DNA"/>
</dbReference>
<evidence type="ECO:0000256" key="3">
    <source>
        <dbReference type="SAM" id="SignalP"/>
    </source>
</evidence>
<feature type="chain" id="PRO_5026037538" evidence="3">
    <location>
        <begin position="26"/>
        <end position="576"/>
    </location>
</feature>
<feature type="region of interest" description="Disordered" evidence="1">
    <location>
        <begin position="93"/>
        <end position="170"/>
    </location>
</feature>
<sequence>MVDRALPPSLILLLLAALAAVSVRASPSDGSLNVVRETTTDPVVTPPPFSRHATHDLSLLPAQVCGIVGAYFLCVVVVGTCLLTFGKRMRREAQYGPSPSGIEMVKTPTRTFDPSPLSPASTTRTWMKNKFGGSKKSLNGSLKSPSLKSQSSSTPNSPGYHQGTPSFDAKVLENDKEERQREMERLYAAVMEHDAKQAKVKSVASQEEIQPADPANKPGIRIATEELKHPGPYLISPTSPASPTSPRSPIRGIYPPDSPLPDGPPTSSSPVRAGERQTFNYPSSSQPQRSPGMPQGMPPSPRGILVNRQSRTSSVGSGSSSKTRRALRNLRISAPRALDGVDDDERTPLTPRFYDPPPPPPLPPQSGSQPPTPHTGRTTTSQMTVSTVSSGGENDYLNEYGYERLDKPQPLPRPAPQRSNTGKSVTLELPEQKPSYAAHAMQKSANNSSGSLPLRNMTSSSPVHASSSTTFPSSSNNDSSNPQGYQQPPTPIKTTYLERRPQNSANRGPNTAGLTPRTGVPMTPYSPYMPFTPITPVTPHLVTKKEMKDRKKGFGKRGVADTELVRNEGELWDSGY</sequence>
<keyword evidence="2" id="KW-1133">Transmembrane helix</keyword>
<gene>
    <name evidence="4" type="ORF">K402DRAFT_388524</name>
</gene>
<feature type="compositionally biased region" description="Low complexity" evidence="1">
    <location>
        <begin position="128"/>
        <end position="158"/>
    </location>
</feature>
<keyword evidence="2" id="KW-0472">Membrane</keyword>
<evidence type="ECO:0000313" key="5">
    <source>
        <dbReference type="Proteomes" id="UP000800041"/>
    </source>
</evidence>
<reference evidence="4" key="1">
    <citation type="journal article" date="2020" name="Stud. Mycol.">
        <title>101 Dothideomycetes genomes: a test case for predicting lifestyles and emergence of pathogens.</title>
        <authorList>
            <person name="Haridas S."/>
            <person name="Albert R."/>
            <person name="Binder M."/>
            <person name="Bloem J."/>
            <person name="Labutti K."/>
            <person name="Salamov A."/>
            <person name="Andreopoulos B."/>
            <person name="Baker S."/>
            <person name="Barry K."/>
            <person name="Bills G."/>
            <person name="Bluhm B."/>
            <person name="Cannon C."/>
            <person name="Castanera R."/>
            <person name="Culley D."/>
            <person name="Daum C."/>
            <person name="Ezra D."/>
            <person name="Gonzalez J."/>
            <person name="Henrissat B."/>
            <person name="Kuo A."/>
            <person name="Liang C."/>
            <person name="Lipzen A."/>
            <person name="Lutzoni F."/>
            <person name="Magnuson J."/>
            <person name="Mondo S."/>
            <person name="Nolan M."/>
            <person name="Ohm R."/>
            <person name="Pangilinan J."/>
            <person name="Park H.-J."/>
            <person name="Ramirez L."/>
            <person name="Alfaro M."/>
            <person name="Sun H."/>
            <person name="Tritt A."/>
            <person name="Yoshinaga Y."/>
            <person name="Zwiers L.-H."/>
            <person name="Turgeon B."/>
            <person name="Goodwin S."/>
            <person name="Spatafora J."/>
            <person name="Crous P."/>
            <person name="Grigoriev I."/>
        </authorList>
    </citation>
    <scope>NUCLEOTIDE SEQUENCE</scope>
    <source>
        <strain evidence="4">CBS 113979</strain>
    </source>
</reference>
<protein>
    <submittedName>
        <fullName evidence="4">Uncharacterized protein</fullName>
    </submittedName>
</protein>
<name>A0A6G1HFX4_9PEZI</name>
<organism evidence="4 5">
    <name type="scientific">Aulographum hederae CBS 113979</name>
    <dbReference type="NCBI Taxonomy" id="1176131"/>
    <lineage>
        <taxon>Eukaryota</taxon>
        <taxon>Fungi</taxon>
        <taxon>Dikarya</taxon>
        <taxon>Ascomycota</taxon>
        <taxon>Pezizomycotina</taxon>
        <taxon>Dothideomycetes</taxon>
        <taxon>Pleosporomycetidae</taxon>
        <taxon>Aulographales</taxon>
        <taxon>Aulographaceae</taxon>
    </lineage>
</organism>
<feature type="compositionally biased region" description="Pro residues" evidence="1">
    <location>
        <begin position="354"/>
        <end position="364"/>
    </location>
</feature>
<keyword evidence="5" id="KW-1185">Reference proteome</keyword>
<dbReference type="Proteomes" id="UP000800041">
    <property type="component" value="Unassembled WGS sequence"/>
</dbReference>
<dbReference type="AlphaFoldDB" id="A0A6G1HFX4"/>
<evidence type="ECO:0000256" key="2">
    <source>
        <dbReference type="SAM" id="Phobius"/>
    </source>
</evidence>
<keyword evidence="2" id="KW-0812">Transmembrane</keyword>
<feature type="signal peptide" evidence="3">
    <location>
        <begin position="1"/>
        <end position="25"/>
    </location>
</feature>
<proteinExistence type="predicted"/>
<feature type="compositionally biased region" description="Low complexity" evidence="1">
    <location>
        <begin position="458"/>
        <end position="482"/>
    </location>
</feature>
<evidence type="ECO:0000313" key="4">
    <source>
        <dbReference type="EMBL" id="KAF1991967.1"/>
    </source>
</evidence>
<evidence type="ECO:0000256" key="1">
    <source>
        <dbReference type="SAM" id="MobiDB-lite"/>
    </source>
</evidence>
<feature type="region of interest" description="Disordered" evidence="1">
    <location>
        <begin position="198"/>
        <end position="520"/>
    </location>
</feature>
<feature type="compositionally biased region" description="Polar residues" evidence="1">
    <location>
        <begin position="502"/>
        <end position="513"/>
    </location>
</feature>
<feature type="compositionally biased region" description="Polar residues" evidence="1">
    <location>
        <begin position="108"/>
        <end position="126"/>
    </location>
</feature>
<feature type="compositionally biased region" description="Low complexity" evidence="1">
    <location>
        <begin position="308"/>
        <end position="321"/>
    </location>
</feature>
<keyword evidence="3" id="KW-0732">Signal</keyword>
<dbReference type="OrthoDB" id="4524805at2759"/>
<feature type="transmembrane region" description="Helical" evidence="2">
    <location>
        <begin position="60"/>
        <end position="85"/>
    </location>
</feature>